<gene>
    <name evidence="2" type="ORF">BS47DRAFT_1412448</name>
</gene>
<accession>A0A9P6APN3</accession>
<organism evidence="2 3">
    <name type="scientific">Hydnum rufescens UP504</name>
    <dbReference type="NCBI Taxonomy" id="1448309"/>
    <lineage>
        <taxon>Eukaryota</taxon>
        <taxon>Fungi</taxon>
        <taxon>Dikarya</taxon>
        <taxon>Basidiomycota</taxon>
        <taxon>Agaricomycotina</taxon>
        <taxon>Agaricomycetes</taxon>
        <taxon>Cantharellales</taxon>
        <taxon>Hydnaceae</taxon>
        <taxon>Hydnum</taxon>
    </lineage>
</organism>
<dbReference type="EMBL" id="MU129036">
    <property type="protein sequence ID" value="KAF9509372.1"/>
    <property type="molecule type" value="Genomic_DNA"/>
</dbReference>
<dbReference type="Proteomes" id="UP000886523">
    <property type="component" value="Unassembled WGS sequence"/>
</dbReference>
<dbReference type="AlphaFoldDB" id="A0A9P6APN3"/>
<protein>
    <submittedName>
        <fullName evidence="2">Uncharacterized protein</fullName>
    </submittedName>
</protein>
<evidence type="ECO:0000313" key="3">
    <source>
        <dbReference type="Proteomes" id="UP000886523"/>
    </source>
</evidence>
<keyword evidence="3" id="KW-1185">Reference proteome</keyword>
<evidence type="ECO:0000313" key="2">
    <source>
        <dbReference type="EMBL" id="KAF9509372.1"/>
    </source>
</evidence>
<evidence type="ECO:0000256" key="1">
    <source>
        <dbReference type="SAM" id="MobiDB-lite"/>
    </source>
</evidence>
<feature type="region of interest" description="Disordered" evidence="1">
    <location>
        <begin position="151"/>
        <end position="171"/>
    </location>
</feature>
<feature type="compositionally biased region" description="Basic and acidic residues" evidence="1">
    <location>
        <begin position="156"/>
        <end position="171"/>
    </location>
</feature>
<name>A0A9P6APN3_9AGAM</name>
<reference evidence="2" key="1">
    <citation type="journal article" date="2020" name="Nat. Commun.">
        <title>Large-scale genome sequencing of mycorrhizal fungi provides insights into the early evolution of symbiotic traits.</title>
        <authorList>
            <person name="Miyauchi S."/>
            <person name="Kiss E."/>
            <person name="Kuo A."/>
            <person name="Drula E."/>
            <person name="Kohler A."/>
            <person name="Sanchez-Garcia M."/>
            <person name="Morin E."/>
            <person name="Andreopoulos B."/>
            <person name="Barry K.W."/>
            <person name="Bonito G."/>
            <person name="Buee M."/>
            <person name="Carver A."/>
            <person name="Chen C."/>
            <person name="Cichocki N."/>
            <person name="Clum A."/>
            <person name="Culley D."/>
            <person name="Crous P.W."/>
            <person name="Fauchery L."/>
            <person name="Girlanda M."/>
            <person name="Hayes R.D."/>
            <person name="Keri Z."/>
            <person name="LaButti K."/>
            <person name="Lipzen A."/>
            <person name="Lombard V."/>
            <person name="Magnuson J."/>
            <person name="Maillard F."/>
            <person name="Murat C."/>
            <person name="Nolan M."/>
            <person name="Ohm R.A."/>
            <person name="Pangilinan J."/>
            <person name="Pereira M.F."/>
            <person name="Perotto S."/>
            <person name="Peter M."/>
            <person name="Pfister S."/>
            <person name="Riley R."/>
            <person name="Sitrit Y."/>
            <person name="Stielow J.B."/>
            <person name="Szollosi G."/>
            <person name="Zifcakova L."/>
            <person name="Stursova M."/>
            <person name="Spatafora J.W."/>
            <person name="Tedersoo L."/>
            <person name="Vaario L.M."/>
            <person name="Yamada A."/>
            <person name="Yan M."/>
            <person name="Wang P."/>
            <person name="Xu J."/>
            <person name="Bruns T."/>
            <person name="Baldrian P."/>
            <person name="Vilgalys R."/>
            <person name="Dunand C."/>
            <person name="Henrissat B."/>
            <person name="Grigoriev I.V."/>
            <person name="Hibbett D."/>
            <person name="Nagy L.G."/>
            <person name="Martin F.M."/>
        </authorList>
    </citation>
    <scope>NUCLEOTIDE SEQUENCE</scope>
    <source>
        <strain evidence="2">UP504</strain>
    </source>
</reference>
<sequence>MRSGAGQRVGGMGSDMTLRDVVDLQLKREGTTHTQLRAGDNELSDAESLVTAADQDQITEDAAEAAYIFSSSPFRIKLLWNYTPLVGWRLSNHRSLSVDTLGPEYDSSASEPSPVVNQDHIKVSPPVSLDTPMHPTGHQPVAGVFNAAEEVTGDATKSDATKSDDPTRAEACEDAGAEARNLSLTDILVMPDAEFDRIV</sequence>
<comment type="caution">
    <text evidence="2">The sequence shown here is derived from an EMBL/GenBank/DDBJ whole genome shotgun (WGS) entry which is preliminary data.</text>
</comment>
<proteinExistence type="predicted"/>